<dbReference type="GO" id="GO:0005524">
    <property type="term" value="F:ATP binding"/>
    <property type="evidence" value="ECO:0007669"/>
    <property type="project" value="UniProtKB-KW"/>
</dbReference>
<name>A0A7W3QR87_ACTNM</name>
<dbReference type="InterPro" id="IPR027417">
    <property type="entry name" value="P-loop_NTPase"/>
</dbReference>
<feature type="domain" description="ABC transporter" evidence="8">
    <location>
        <begin position="268"/>
        <end position="483"/>
    </location>
</feature>
<sequence length="502" mass="51991">MTHRVERATGEAEVAMADTELLPTTHPDDLARPHRRWAAAAAGAAAVGLAGALVQVYGIADLLRHALTDDASLATARWGVGLLALGTLVRVAAARARSRLAAVGARRAARDLGRRLVGEAADRGERSGAASARLVAEAGRVEPYLHRYLPARLAVVPGMLVVLAAVLPVSPVMGIVLLAAAPPVLLRPSRAGAATAMAVVAAAVCVTLALVLSPVLPALGLQPEMDLRDGLFVLLATPLYFRPSRRFAAVSRAADEMRAAADGPGGAVVLDGVTVRHPGGGRPALQGVSLFARPGALTVVAGPPGSGKTTLLAVAAGRVAPSGGHVVPAVRHAWVGRRPHLFPGTIADNVALPVPDAGRREIVAAMRTAGLYLRPDLRVGEGGVLLSDIDVQRVALARAVLTDAPVLLVDEPTADLDINAEAEFATSLTRLARTRTVLVASHSPVLRAAADHLLELDGGRPRGTGRWRAPEAVGFRPSHVAAAGRAVLRRVMGALRREFGRN</sequence>
<dbReference type="InterPro" id="IPR039421">
    <property type="entry name" value="Type_1_exporter"/>
</dbReference>
<dbReference type="InterPro" id="IPR003439">
    <property type="entry name" value="ABC_transporter-like_ATP-bd"/>
</dbReference>
<evidence type="ECO:0000256" key="2">
    <source>
        <dbReference type="ARBA" id="ARBA00022692"/>
    </source>
</evidence>
<dbReference type="GO" id="GO:0016887">
    <property type="term" value="F:ATP hydrolysis activity"/>
    <property type="evidence" value="ECO:0007669"/>
    <property type="project" value="InterPro"/>
</dbReference>
<dbReference type="Proteomes" id="UP000572680">
    <property type="component" value="Unassembled WGS sequence"/>
</dbReference>
<keyword evidence="6 7" id="KW-0472">Membrane</keyword>
<evidence type="ECO:0000256" key="4">
    <source>
        <dbReference type="ARBA" id="ARBA00022840"/>
    </source>
</evidence>
<feature type="transmembrane region" description="Helical" evidence="7">
    <location>
        <begin position="193"/>
        <end position="219"/>
    </location>
</feature>
<comment type="subcellular location">
    <subcellularLocation>
        <location evidence="1">Cell membrane</location>
        <topology evidence="1">Multi-pass membrane protein</topology>
    </subcellularLocation>
</comment>
<evidence type="ECO:0000256" key="6">
    <source>
        <dbReference type="ARBA" id="ARBA00023136"/>
    </source>
</evidence>
<dbReference type="Pfam" id="PF00005">
    <property type="entry name" value="ABC_tran"/>
    <property type="match status" value="1"/>
</dbReference>
<keyword evidence="10" id="KW-1185">Reference proteome</keyword>
<evidence type="ECO:0000313" key="9">
    <source>
        <dbReference type="EMBL" id="MBA8956367.1"/>
    </source>
</evidence>
<feature type="transmembrane region" description="Helical" evidence="7">
    <location>
        <begin position="153"/>
        <end position="181"/>
    </location>
</feature>
<keyword evidence="3" id="KW-0547">Nucleotide-binding</keyword>
<evidence type="ECO:0000313" key="10">
    <source>
        <dbReference type="Proteomes" id="UP000572680"/>
    </source>
</evidence>
<keyword evidence="2 7" id="KW-0812">Transmembrane</keyword>
<gene>
    <name evidence="9" type="ORF">HNR61_008049</name>
</gene>
<dbReference type="PANTHER" id="PTHR24221:SF590">
    <property type="entry name" value="COMPONENT LINKED WITH THE ASSEMBLY OF CYTOCHROME' TRANSPORT TRANSMEMBRANE ATP-BINDING PROTEIN ABC TRANSPORTER CYDD-RELATED"/>
    <property type="match status" value="1"/>
</dbReference>
<dbReference type="EMBL" id="JACJIA010000015">
    <property type="protein sequence ID" value="MBA8956367.1"/>
    <property type="molecule type" value="Genomic_DNA"/>
</dbReference>
<keyword evidence="4" id="KW-0067">ATP-binding</keyword>
<protein>
    <submittedName>
        <fullName evidence="9">ABC-type transport system involved in cytochrome bd biosynthesis fused ATPase/permease subunit</fullName>
    </submittedName>
</protein>
<evidence type="ECO:0000256" key="1">
    <source>
        <dbReference type="ARBA" id="ARBA00004651"/>
    </source>
</evidence>
<organism evidence="9 10">
    <name type="scientific">Actinomadura namibiensis</name>
    <dbReference type="NCBI Taxonomy" id="182080"/>
    <lineage>
        <taxon>Bacteria</taxon>
        <taxon>Bacillati</taxon>
        <taxon>Actinomycetota</taxon>
        <taxon>Actinomycetes</taxon>
        <taxon>Streptosporangiales</taxon>
        <taxon>Thermomonosporaceae</taxon>
        <taxon>Actinomadura</taxon>
    </lineage>
</organism>
<dbReference type="Gene3D" id="3.40.50.300">
    <property type="entry name" value="P-loop containing nucleotide triphosphate hydrolases"/>
    <property type="match status" value="1"/>
</dbReference>
<dbReference type="RefSeq" id="WP_182848285.1">
    <property type="nucleotide sequence ID" value="NZ_BAAALP010000044.1"/>
</dbReference>
<dbReference type="SUPFAM" id="SSF90123">
    <property type="entry name" value="ABC transporter transmembrane region"/>
    <property type="match status" value="1"/>
</dbReference>
<proteinExistence type="predicted"/>
<dbReference type="Gene3D" id="1.20.1560.10">
    <property type="entry name" value="ABC transporter type 1, transmembrane domain"/>
    <property type="match status" value="1"/>
</dbReference>
<evidence type="ECO:0000256" key="5">
    <source>
        <dbReference type="ARBA" id="ARBA00022989"/>
    </source>
</evidence>
<evidence type="ECO:0000259" key="8">
    <source>
        <dbReference type="PROSITE" id="PS50893"/>
    </source>
</evidence>
<dbReference type="InterPro" id="IPR003593">
    <property type="entry name" value="AAA+_ATPase"/>
</dbReference>
<accession>A0A7W3QR87</accession>
<dbReference type="SMART" id="SM00382">
    <property type="entry name" value="AAA"/>
    <property type="match status" value="1"/>
</dbReference>
<comment type="caution">
    <text evidence="9">The sequence shown here is derived from an EMBL/GenBank/DDBJ whole genome shotgun (WGS) entry which is preliminary data.</text>
</comment>
<evidence type="ECO:0000256" key="3">
    <source>
        <dbReference type="ARBA" id="ARBA00022741"/>
    </source>
</evidence>
<dbReference type="GO" id="GO:0042626">
    <property type="term" value="F:ATPase-coupled transmembrane transporter activity"/>
    <property type="evidence" value="ECO:0007669"/>
    <property type="project" value="TreeGrafter"/>
</dbReference>
<feature type="transmembrane region" description="Helical" evidence="7">
    <location>
        <begin position="37"/>
        <end position="60"/>
    </location>
</feature>
<dbReference type="PROSITE" id="PS50893">
    <property type="entry name" value="ABC_TRANSPORTER_2"/>
    <property type="match status" value="1"/>
</dbReference>
<dbReference type="PANTHER" id="PTHR24221">
    <property type="entry name" value="ATP-BINDING CASSETTE SUB-FAMILY B"/>
    <property type="match status" value="1"/>
</dbReference>
<dbReference type="SUPFAM" id="SSF52540">
    <property type="entry name" value="P-loop containing nucleoside triphosphate hydrolases"/>
    <property type="match status" value="1"/>
</dbReference>
<feature type="transmembrane region" description="Helical" evidence="7">
    <location>
        <begin position="72"/>
        <end position="93"/>
    </location>
</feature>
<reference evidence="9 10" key="1">
    <citation type="submission" date="2020-08" db="EMBL/GenBank/DDBJ databases">
        <title>Genomic Encyclopedia of Type Strains, Phase IV (KMG-IV): sequencing the most valuable type-strain genomes for metagenomic binning, comparative biology and taxonomic classification.</title>
        <authorList>
            <person name="Goeker M."/>
        </authorList>
    </citation>
    <scope>NUCLEOTIDE SEQUENCE [LARGE SCALE GENOMIC DNA]</scope>
    <source>
        <strain evidence="9 10">DSM 44197</strain>
    </source>
</reference>
<dbReference type="GO" id="GO:0005886">
    <property type="term" value="C:plasma membrane"/>
    <property type="evidence" value="ECO:0007669"/>
    <property type="project" value="UniProtKB-SubCell"/>
</dbReference>
<dbReference type="InterPro" id="IPR036640">
    <property type="entry name" value="ABC1_TM_sf"/>
</dbReference>
<keyword evidence="5 7" id="KW-1133">Transmembrane helix</keyword>
<dbReference type="AlphaFoldDB" id="A0A7W3QR87"/>
<evidence type="ECO:0000256" key="7">
    <source>
        <dbReference type="SAM" id="Phobius"/>
    </source>
</evidence>